<dbReference type="InterPro" id="IPR029123">
    <property type="entry name" value="RBM39_linker"/>
</dbReference>
<reference evidence="8" key="1">
    <citation type="journal article" date="2010" name="Genome Biol.">
        <title>Genome sequence of the necrotrophic plant pathogen Pythium ultimum reveals original pathogenicity mechanisms and effector repertoire.</title>
        <authorList>
            <person name="Levesque C.A."/>
            <person name="Brouwer H."/>
            <person name="Cano L."/>
            <person name="Hamilton J.P."/>
            <person name="Holt C."/>
            <person name="Huitema E."/>
            <person name="Raffaele S."/>
            <person name="Robideau G.P."/>
            <person name="Thines M."/>
            <person name="Win J."/>
            <person name="Zerillo M.M."/>
            <person name="Beakes G.W."/>
            <person name="Boore J.L."/>
            <person name="Busam D."/>
            <person name="Dumas B."/>
            <person name="Ferriera S."/>
            <person name="Fuerstenberg S.I."/>
            <person name="Gachon C.M."/>
            <person name="Gaulin E."/>
            <person name="Govers F."/>
            <person name="Grenville-Briggs L."/>
            <person name="Horner N."/>
            <person name="Hostetler J."/>
            <person name="Jiang R.H."/>
            <person name="Johnson J."/>
            <person name="Krajaejun T."/>
            <person name="Lin H."/>
            <person name="Meijer H.J."/>
            <person name="Moore B."/>
            <person name="Morris P."/>
            <person name="Phuntmart V."/>
            <person name="Puiu D."/>
            <person name="Shetty J."/>
            <person name="Stajich J.E."/>
            <person name="Tripathy S."/>
            <person name="Wawra S."/>
            <person name="van West P."/>
            <person name="Whitty B.R."/>
            <person name="Coutinho P.M."/>
            <person name="Henrissat B."/>
            <person name="Martin F."/>
            <person name="Thomas P.D."/>
            <person name="Tyler B.M."/>
            <person name="De Vries R.P."/>
            <person name="Kamoun S."/>
            <person name="Yandell M."/>
            <person name="Tisserat N."/>
            <person name="Buell C.R."/>
        </authorList>
    </citation>
    <scope>NUCLEOTIDE SEQUENCE</scope>
    <source>
        <strain evidence="8">DAOM:BR144</strain>
    </source>
</reference>
<dbReference type="InterPro" id="IPR035979">
    <property type="entry name" value="RBD_domain_sf"/>
</dbReference>
<dbReference type="Pfam" id="PF00076">
    <property type="entry name" value="RRM_1"/>
    <property type="match status" value="3"/>
</dbReference>
<evidence type="ECO:0000256" key="2">
    <source>
        <dbReference type="ARBA" id="ARBA00022737"/>
    </source>
</evidence>
<feature type="domain" description="RRM" evidence="6">
    <location>
        <begin position="169"/>
        <end position="248"/>
    </location>
</feature>
<dbReference type="EnsemblProtists" id="PYU1_T011784">
    <property type="protein sequence ID" value="PYU1_T011784"/>
    <property type="gene ID" value="PYU1_G011758"/>
</dbReference>
<evidence type="ECO:0000256" key="3">
    <source>
        <dbReference type="ARBA" id="ARBA00022884"/>
    </source>
</evidence>
<dbReference type="PANTHER" id="PTHR48036">
    <property type="entry name" value="SPLICING FACTOR (PAD-1), PUTATIVE (AFU_ORTHOLOGUE AFUA_1G15810)-RELATED"/>
    <property type="match status" value="1"/>
</dbReference>
<organism evidence="7 8">
    <name type="scientific">Globisporangium ultimum (strain ATCC 200006 / CBS 805.95 / DAOM BR144)</name>
    <name type="common">Pythium ultimum</name>
    <dbReference type="NCBI Taxonomy" id="431595"/>
    <lineage>
        <taxon>Eukaryota</taxon>
        <taxon>Sar</taxon>
        <taxon>Stramenopiles</taxon>
        <taxon>Oomycota</taxon>
        <taxon>Peronosporomycetes</taxon>
        <taxon>Pythiales</taxon>
        <taxon>Pythiaceae</taxon>
        <taxon>Globisporangium</taxon>
    </lineage>
</organism>
<feature type="compositionally biased region" description="Basic and acidic residues" evidence="5">
    <location>
        <begin position="135"/>
        <end position="157"/>
    </location>
</feature>
<name>K3X3I5_GLOUD</name>
<evidence type="ECO:0000259" key="6">
    <source>
        <dbReference type="PROSITE" id="PS50102"/>
    </source>
</evidence>
<feature type="region of interest" description="Disordered" evidence="5">
    <location>
        <begin position="1"/>
        <end position="157"/>
    </location>
</feature>
<dbReference type="GO" id="GO:0003723">
    <property type="term" value="F:RNA binding"/>
    <property type="evidence" value="ECO:0007669"/>
    <property type="project" value="UniProtKB-UniRule"/>
</dbReference>
<evidence type="ECO:0000256" key="4">
    <source>
        <dbReference type="PROSITE-ProRule" id="PRU00176"/>
    </source>
</evidence>
<accession>K3X3I5</accession>
<dbReference type="AlphaFoldDB" id="K3X3I5"/>
<dbReference type="Proteomes" id="UP000019132">
    <property type="component" value="Unassembled WGS sequence"/>
</dbReference>
<keyword evidence="8" id="KW-1185">Reference proteome</keyword>
<keyword evidence="3 4" id="KW-0694">RNA-binding</keyword>
<evidence type="ECO:0000313" key="8">
    <source>
        <dbReference type="Proteomes" id="UP000019132"/>
    </source>
</evidence>
<dbReference type="Gene3D" id="3.30.70.330">
    <property type="match status" value="3"/>
</dbReference>
<keyword evidence="1" id="KW-0597">Phosphoprotein</keyword>
<feature type="compositionally biased region" description="Basic residues" evidence="5">
    <location>
        <begin position="72"/>
        <end position="82"/>
    </location>
</feature>
<dbReference type="Pfam" id="PF15519">
    <property type="entry name" value="RBM39linker"/>
    <property type="match status" value="1"/>
</dbReference>
<evidence type="ECO:0000256" key="5">
    <source>
        <dbReference type="SAM" id="MobiDB-lite"/>
    </source>
</evidence>
<dbReference type="InterPro" id="IPR006509">
    <property type="entry name" value="RBM39_SF"/>
</dbReference>
<dbReference type="OMA" id="RYFAGNT"/>
<dbReference type="InParanoid" id="K3X3I5"/>
<evidence type="ECO:0000256" key="1">
    <source>
        <dbReference type="ARBA" id="ARBA00022553"/>
    </source>
</evidence>
<dbReference type="HOGENOM" id="CLU_020551_6_0_1"/>
<dbReference type="CDD" id="cd12285">
    <property type="entry name" value="RRM3_RBM39_like"/>
    <property type="match status" value="1"/>
</dbReference>
<dbReference type="STRING" id="431595.K3X3I5"/>
<evidence type="ECO:0000313" key="7">
    <source>
        <dbReference type="EnsemblProtists" id="PYU1_T011784"/>
    </source>
</evidence>
<feature type="region of interest" description="Disordered" evidence="5">
    <location>
        <begin position="374"/>
        <end position="405"/>
    </location>
</feature>
<dbReference type="InterPro" id="IPR000504">
    <property type="entry name" value="RRM_dom"/>
</dbReference>
<dbReference type="GO" id="GO:0006397">
    <property type="term" value="P:mRNA processing"/>
    <property type="evidence" value="ECO:0007669"/>
    <property type="project" value="InterPro"/>
</dbReference>
<dbReference type="NCBIfam" id="TIGR01622">
    <property type="entry name" value="SF-CC1"/>
    <property type="match status" value="1"/>
</dbReference>
<dbReference type="GO" id="GO:0005634">
    <property type="term" value="C:nucleus"/>
    <property type="evidence" value="ECO:0007669"/>
    <property type="project" value="InterPro"/>
</dbReference>
<dbReference type="SMART" id="SM00360">
    <property type="entry name" value="RRM"/>
    <property type="match status" value="3"/>
</dbReference>
<proteinExistence type="predicted"/>
<reference evidence="8" key="2">
    <citation type="submission" date="2010-04" db="EMBL/GenBank/DDBJ databases">
        <authorList>
            <person name="Buell R."/>
            <person name="Hamilton J."/>
            <person name="Hostetler J."/>
        </authorList>
    </citation>
    <scope>NUCLEOTIDE SEQUENCE [LARGE SCALE GENOMIC DNA]</scope>
    <source>
        <strain evidence="8">DAOM:BR144</strain>
    </source>
</reference>
<dbReference type="InterPro" id="IPR012677">
    <property type="entry name" value="Nucleotide-bd_a/b_plait_sf"/>
</dbReference>
<feature type="domain" description="RRM" evidence="6">
    <location>
        <begin position="294"/>
        <end position="371"/>
    </location>
</feature>
<dbReference type="PROSITE" id="PS50102">
    <property type="entry name" value="RRM"/>
    <property type="match status" value="3"/>
</dbReference>
<keyword evidence="2" id="KW-0677">Repeat</keyword>
<sequence length="580" mass="63716">MADEDIDSLLEAGITAANMERKANGDQTSANGEPASPSDSSKKKNDGKDDEDEHGHSSRRKKNRSRSPVSRSRSRSSRRSRRSGRDKDRRRSRSRSARRRSSRHSRSRSRSSSRRGSRRSRRSRSRDRKRRSRSRSGEKRSEPRARSTSAERAERAKQRELMELTRDHRTVFVGQLTQKVRERDLEKFFGKLGKIEHVLLIRDKFTNRSKGFAYVEMSNLEDVPKVLILNGQIPDFQVFPIMIKASEAEKNFAAKKDSVMNNVAAATTGPLSGAFGGGLGFAGGLSGASLSAAARIYCGNLHTNITEDDLRCVFQSFGEVVSVNINRDEMGRSKGFGFIQFSAPEEANFALSKGNGLELAGNYLKLGTVNDHSGGGGSGGDHHHSSGAGSWKLEDDEGTGLSMNSQSRTALMAKLAGGKQLFPTAMPTVGAGFPAASIPLQAPAAVNPAAIQHAERAAALASVEIEGSESFCFVIKNMFDVAEEQRSDAPDWHVEIKQDVEEECSTYGNVLHSYVEKDKQGGLVYVLFDSVRSAVDAAKVMHGRWFNQRQISVRYLSSQEYVGMFPEARSAVQTARSNDA</sequence>
<reference evidence="7" key="3">
    <citation type="submission" date="2015-02" db="UniProtKB">
        <authorList>
            <consortium name="EnsemblProtists"/>
        </authorList>
    </citation>
    <scope>IDENTIFICATION</scope>
    <source>
        <strain evidence="7">DAOM BR144</strain>
    </source>
</reference>
<feature type="domain" description="RRM" evidence="6">
    <location>
        <begin position="497"/>
        <end position="558"/>
    </location>
</feature>
<feature type="compositionally biased region" description="Basic residues" evidence="5">
    <location>
        <begin position="90"/>
        <end position="134"/>
    </location>
</feature>
<dbReference type="VEuPathDB" id="FungiDB:PYU1_G011758"/>
<dbReference type="EMBL" id="GL376637">
    <property type="status" value="NOT_ANNOTATED_CDS"/>
    <property type="molecule type" value="Genomic_DNA"/>
</dbReference>
<dbReference type="eggNOG" id="KOG0147">
    <property type="taxonomic scope" value="Eukaryota"/>
</dbReference>
<dbReference type="SUPFAM" id="SSF54928">
    <property type="entry name" value="RNA-binding domain, RBD"/>
    <property type="match status" value="3"/>
</dbReference>
<protein>
    <recommendedName>
        <fullName evidence="6">RRM domain-containing protein</fullName>
    </recommendedName>
</protein>